<comment type="caution">
    <text evidence="2">The sequence shown here is derived from an EMBL/GenBank/DDBJ whole genome shotgun (WGS) entry which is preliminary data.</text>
</comment>
<evidence type="ECO:0008006" key="4">
    <source>
        <dbReference type="Google" id="ProtNLM"/>
    </source>
</evidence>
<reference evidence="3" key="1">
    <citation type="journal article" date="2019" name="Int. J. Syst. Evol. Microbiol.">
        <title>The Global Catalogue of Microorganisms (GCM) 10K type strain sequencing project: providing services to taxonomists for standard genome sequencing and annotation.</title>
        <authorList>
            <consortium name="The Broad Institute Genomics Platform"/>
            <consortium name="The Broad Institute Genome Sequencing Center for Infectious Disease"/>
            <person name="Wu L."/>
            <person name="Ma J."/>
        </authorList>
    </citation>
    <scope>NUCLEOTIDE SEQUENCE [LARGE SCALE GENOMIC DNA]</scope>
    <source>
        <strain evidence="3">NBRC 110107</strain>
    </source>
</reference>
<evidence type="ECO:0000256" key="1">
    <source>
        <dbReference type="SAM" id="SignalP"/>
    </source>
</evidence>
<evidence type="ECO:0000313" key="2">
    <source>
        <dbReference type="EMBL" id="GLS00478.1"/>
    </source>
</evidence>
<dbReference type="EMBL" id="BSOY01000006">
    <property type="protein sequence ID" value="GLS00478.1"/>
    <property type="molecule type" value="Genomic_DNA"/>
</dbReference>
<feature type="signal peptide" evidence="1">
    <location>
        <begin position="1"/>
        <end position="20"/>
    </location>
</feature>
<dbReference type="Proteomes" id="UP001156921">
    <property type="component" value="Unassembled WGS sequence"/>
</dbReference>
<dbReference type="NCBIfam" id="NF047636">
    <property type="entry name" value="CC_3452_fam"/>
    <property type="match status" value="1"/>
</dbReference>
<sequence>MLLMTLISTAALISAQPAPALTPGAAAVLAAPGEARSEIFDGRNWTCGPDGVCVARGPGVSQPIGRECRRFVARFGAVTRYERDGAALTDVQLAQCNTAAVR</sequence>
<feature type="chain" id="PRO_5046809479" description="YARHG domain-containing protein" evidence="1">
    <location>
        <begin position="21"/>
        <end position="102"/>
    </location>
</feature>
<evidence type="ECO:0000313" key="3">
    <source>
        <dbReference type="Proteomes" id="UP001156921"/>
    </source>
</evidence>
<keyword evidence="1" id="KW-0732">Signal</keyword>
<protein>
    <recommendedName>
        <fullName evidence="4">YARHG domain-containing protein</fullName>
    </recommendedName>
</protein>
<organism evidence="2 3">
    <name type="scientific">Brevundimonas denitrificans</name>
    <dbReference type="NCBI Taxonomy" id="1443434"/>
    <lineage>
        <taxon>Bacteria</taxon>
        <taxon>Pseudomonadati</taxon>
        <taxon>Pseudomonadota</taxon>
        <taxon>Alphaproteobacteria</taxon>
        <taxon>Caulobacterales</taxon>
        <taxon>Caulobacteraceae</taxon>
        <taxon>Brevundimonas</taxon>
    </lineage>
</organism>
<name>A0ABQ6BEP6_9CAUL</name>
<dbReference type="InterPro" id="IPR058513">
    <property type="entry name" value="DUF8200"/>
</dbReference>
<keyword evidence="3" id="KW-1185">Reference proteome</keyword>
<proteinExistence type="predicted"/>
<dbReference type="RefSeq" id="WP_284220736.1">
    <property type="nucleotide sequence ID" value="NZ_BSOY01000006.1"/>
</dbReference>
<dbReference type="InterPro" id="IPR058067">
    <property type="entry name" value="CC_3452-like"/>
</dbReference>
<dbReference type="Pfam" id="PF26624">
    <property type="entry name" value="DUF8200"/>
    <property type="match status" value="1"/>
</dbReference>
<gene>
    <name evidence="2" type="ORF">GCM10007859_04840</name>
</gene>
<accession>A0ABQ6BEP6</accession>